<evidence type="ECO:0000256" key="4">
    <source>
        <dbReference type="ARBA" id="ARBA00022544"/>
    </source>
</evidence>
<dbReference type="PANTHER" id="PTHR34975">
    <property type="entry name" value="SPORE GERMINATION PROTEIN A2"/>
    <property type="match status" value="1"/>
</dbReference>
<dbReference type="PANTHER" id="PTHR34975:SF2">
    <property type="entry name" value="SPORE GERMINATION PROTEIN A2"/>
    <property type="match status" value="1"/>
</dbReference>
<dbReference type="AlphaFoldDB" id="A0A4S4BT07"/>
<dbReference type="InterPro" id="IPR004761">
    <property type="entry name" value="Spore_GerAB"/>
</dbReference>
<dbReference type="GO" id="GO:0009847">
    <property type="term" value="P:spore germination"/>
    <property type="evidence" value="ECO:0007669"/>
    <property type="project" value="InterPro"/>
</dbReference>
<comment type="subcellular location">
    <subcellularLocation>
        <location evidence="1">Membrane</location>
        <topology evidence="1">Multi-pass membrane protein</topology>
    </subcellularLocation>
</comment>
<evidence type="ECO:0000313" key="8">
    <source>
        <dbReference type="EMBL" id="THF78159.1"/>
    </source>
</evidence>
<keyword evidence="7" id="KW-0472">Membrane</keyword>
<organism evidence="8 9">
    <name type="scientific">Metabacillus sediminilitoris</name>
    <dbReference type="NCBI Taxonomy" id="2567941"/>
    <lineage>
        <taxon>Bacteria</taxon>
        <taxon>Bacillati</taxon>
        <taxon>Bacillota</taxon>
        <taxon>Bacilli</taxon>
        <taxon>Bacillales</taxon>
        <taxon>Bacillaceae</taxon>
        <taxon>Metabacillus</taxon>
    </lineage>
</organism>
<evidence type="ECO:0000313" key="9">
    <source>
        <dbReference type="Proteomes" id="UP000310334"/>
    </source>
</evidence>
<gene>
    <name evidence="8" type="ORF">E6W99_16515</name>
</gene>
<evidence type="ECO:0000256" key="7">
    <source>
        <dbReference type="ARBA" id="ARBA00023136"/>
    </source>
</evidence>
<dbReference type="Pfam" id="PF03845">
    <property type="entry name" value="Spore_permease"/>
    <property type="match status" value="1"/>
</dbReference>
<evidence type="ECO:0000256" key="1">
    <source>
        <dbReference type="ARBA" id="ARBA00004141"/>
    </source>
</evidence>
<dbReference type="OrthoDB" id="2716906at2"/>
<protein>
    <submittedName>
        <fullName evidence="8">Spore gernimation protein KB</fullName>
    </submittedName>
</protein>
<evidence type="ECO:0000256" key="5">
    <source>
        <dbReference type="ARBA" id="ARBA00022692"/>
    </source>
</evidence>
<evidence type="ECO:0000256" key="6">
    <source>
        <dbReference type="ARBA" id="ARBA00022989"/>
    </source>
</evidence>
<proteinExistence type="inferred from homology"/>
<comment type="caution">
    <text evidence="8">The sequence shown here is derived from an EMBL/GenBank/DDBJ whole genome shotgun (WGS) entry which is preliminary data.</text>
</comment>
<keyword evidence="4" id="KW-0309">Germination</keyword>
<keyword evidence="9" id="KW-1185">Reference proteome</keyword>
<comment type="similarity">
    <text evidence="2">Belongs to the amino acid-polyamine-organocation (APC) superfamily. Spore germination protein (SGP) (TC 2.A.3.9) family.</text>
</comment>
<accession>A0A4S4BT07</accession>
<name>A0A4S4BT07_9BACI</name>
<dbReference type="GO" id="GO:0016020">
    <property type="term" value="C:membrane"/>
    <property type="evidence" value="ECO:0007669"/>
    <property type="project" value="UniProtKB-SubCell"/>
</dbReference>
<keyword evidence="5" id="KW-0812">Transmembrane</keyword>
<keyword evidence="3" id="KW-0813">Transport</keyword>
<reference evidence="8 9" key="1">
    <citation type="submission" date="2019-04" db="EMBL/GenBank/DDBJ databases">
        <title>Bacillus sediminilitoris sp. nov., isolated from a tidal flat sediment on the East China Sea.</title>
        <authorList>
            <person name="Wei Y."/>
            <person name="Mao H."/>
            <person name="Fang J."/>
        </authorList>
    </citation>
    <scope>NUCLEOTIDE SEQUENCE [LARGE SCALE GENOMIC DNA]</scope>
    <source>
        <strain evidence="8 9">DSL-17</strain>
    </source>
</reference>
<evidence type="ECO:0000256" key="3">
    <source>
        <dbReference type="ARBA" id="ARBA00022448"/>
    </source>
</evidence>
<evidence type="ECO:0000256" key="2">
    <source>
        <dbReference type="ARBA" id="ARBA00007998"/>
    </source>
</evidence>
<dbReference type="EMBL" id="SSNT01000012">
    <property type="protein sequence ID" value="THF78159.1"/>
    <property type="molecule type" value="Genomic_DNA"/>
</dbReference>
<keyword evidence="6" id="KW-1133">Transmembrane helix</keyword>
<dbReference type="NCBIfam" id="TIGR00912">
    <property type="entry name" value="2A0309"/>
    <property type="match status" value="1"/>
</dbReference>
<sequence length="370" mass="40976">MEMEKENISSLQLFYLFIGFEFGTTIILGVGEGARQDEWLVLLISTLCGLILMGIYILLAALYPNQTFVQMLQVSLGKFLGYPIIVIYIIYFIYIAGRVCRDFGELMVTTILVETPIVVIIGSFMVLMIYCLRGGIETFGRMGEAVFPLFMFSLGIIWILLLTVKSFNISNLTPILGNGLKPVLTEVFPSVTMFPFGETVTIMMFFPFLNKKKNAGKAGFAVILIGGILLTINSVLILSVLGPEIIQEAQFPLLSATRLVSIADFLERFDAIIILMMVAGVFFKVGIYTYSAALGLSQLIKVNTMKSILLGLGTIITPLSLLIGNNLVSFLEFGLGFFNNKVQPIMQLLIPLLLLCIGFIRKKFLTSKNN</sequence>
<dbReference type="Proteomes" id="UP000310334">
    <property type="component" value="Unassembled WGS sequence"/>
</dbReference>